<dbReference type="Proteomes" id="UP001629246">
    <property type="component" value="Unassembled WGS sequence"/>
</dbReference>
<protein>
    <submittedName>
        <fullName evidence="4">Nucleoside-diphosphate sugar epimerase/dehydratase</fullName>
    </submittedName>
</protein>
<evidence type="ECO:0000256" key="2">
    <source>
        <dbReference type="SAM" id="Phobius"/>
    </source>
</evidence>
<comment type="caution">
    <text evidence="4">The sequence shown here is derived from an EMBL/GenBank/DDBJ whole genome shotgun (WGS) entry which is preliminary data.</text>
</comment>
<name>A0ABW9A827_9BURK</name>
<dbReference type="Gene3D" id="3.40.50.720">
    <property type="entry name" value="NAD(P)-binding Rossmann-like Domain"/>
    <property type="match status" value="2"/>
</dbReference>
<keyword evidence="2" id="KW-0472">Membrane</keyword>
<evidence type="ECO:0000259" key="3">
    <source>
        <dbReference type="Pfam" id="PF02719"/>
    </source>
</evidence>
<feature type="domain" description="Polysaccharide biosynthesis protein CapD-like" evidence="3">
    <location>
        <begin position="284"/>
        <end position="594"/>
    </location>
</feature>
<keyword evidence="5" id="KW-1185">Reference proteome</keyword>
<dbReference type="RefSeq" id="WP_408157377.1">
    <property type="nucleotide sequence ID" value="NZ_JAQQFM010000004.1"/>
</dbReference>
<reference evidence="4 5" key="1">
    <citation type="journal article" date="2024" name="Chem. Sci.">
        <title>Discovery of megapolipeptins by genome mining of a Burkholderiales bacteria collection.</title>
        <authorList>
            <person name="Paulo B.S."/>
            <person name="Recchia M.J.J."/>
            <person name="Lee S."/>
            <person name="Fergusson C.H."/>
            <person name="Romanowski S.B."/>
            <person name="Hernandez A."/>
            <person name="Krull N."/>
            <person name="Liu D.Y."/>
            <person name="Cavanagh H."/>
            <person name="Bos A."/>
            <person name="Gray C.A."/>
            <person name="Murphy B.T."/>
            <person name="Linington R.G."/>
            <person name="Eustaquio A.S."/>
        </authorList>
    </citation>
    <scope>NUCLEOTIDE SEQUENCE [LARGE SCALE GENOMIC DNA]</scope>
    <source>
        <strain evidence="4 5">RL21-008-BIB-A</strain>
    </source>
</reference>
<dbReference type="Pfam" id="PF02719">
    <property type="entry name" value="Polysacc_synt_2"/>
    <property type="match status" value="1"/>
</dbReference>
<gene>
    <name evidence="4" type="ORF">PQR62_09940</name>
</gene>
<dbReference type="EMBL" id="JAQQFM010000004">
    <property type="protein sequence ID" value="MFL9924586.1"/>
    <property type="molecule type" value="Genomic_DNA"/>
</dbReference>
<sequence length="652" mass="72194">MQSRLIRLPKNIKQVIVIAVDVAMSLLATWLAFSLRLDTWYWPRGYQWHVYQIAPLLAFPIFVRLGFYRAIFRFTGMSAMFAIAKGIGTYGLCFFCLLLWLNFPGVPRSVGVLQPLLLLILVGGSRVGARFWLNHILPERHEDASRIVIYGAGEAGAQVAAALQQKKPGAVIGFLDDDPQLEGKTVNGRRVYAPNDLENLISSYGITDVLLALPAIGRARRNQILANLRRYQVHVRSLPDLTDIVRGRVAVSDIKELDIADLLGRDPVPPNWALISRNITDKTVMVTGAGGSIGSELCRQILDARPSCLLLIDHNEFSLYSIHEELLRQAKLHGVPVILVPLLGNVRDYPRIKEICKTWRPRTLYHAAAYKHVPMVEHNPAEGIRNNVLGTYNLARVAVEEGVSDFVLISTDKAVRPTNIMGASKRLAELILQALSACPNPIFGIGKDPDGIEQSNKTRFSMVRFGNVLGSSGSVVPLFRQQIRDGGPVTVTDPEVTRYFMTIPEAAQLVVQAAAMAEGGEVFVLDMGESVKIMDLARRVIELSGMAVKEAGHDSHGDIEIEITGLRPGEKLYEELLIGESPQRTIHPRIMKAHEDYLPWSELEPALHRLFEAVAANEVAHIREILGRLVSGYVSSTDIVDWVYLAATQEVG</sequence>
<keyword evidence="2" id="KW-0812">Transmembrane</keyword>
<feature type="transmembrane region" description="Helical" evidence="2">
    <location>
        <begin position="12"/>
        <end position="33"/>
    </location>
</feature>
<proteinExistence type="inferred from homology"/>
<dbReference type="InterPro" id="IPR036291">
    <property type="entry name" value="NAD(P)-bd_dom_sf"/>
</dbReference>
<evidence type="ECO:0000313" key="5">
    <source>
        <dbReference type="Proteomes" id="UP001629246"/>
    </source>
</evidence>
<evidence type="ECO:0000256" key="1">
    <source>
        <dbReference type="ARBA" id="ARBA00007430"/>
    </source>
</evidence>
<comment type="similarity">
    <text evidence="1">Belongs to the polysaccharide synthase family.</text>
</comment>
<dbReference type="PANTHER" id="PTHR43318:SF1">
    <property type="entry name" value="POLYSACCHARIDE BIOSYNTHESIS PROTEIN EPSC-RELATED"/>
    <property type="match status" value="1"/>
</dbReference>
<organism evidence="4 5">
    <name type="scientific">Herbaspirillum lusitanum</name>
    <dbReference type="NCBI Taxonomy" id="213312"/>
    <lineage>
        <taxon>Bacteria</taxon>
        <taxon>Pseudomonadati</taxon>
        <taxon>Pseudomonadota</taxon>
        <taxon>Betaproteobacteria</taxon>
        <taxon>Burkholderiales</taxon>
        <taxon>Oxalobacteraceae</taxon>
        <taxon>Herbaspirillum</taxon>
    </lineage>
</organism>
<dbReference type="CDD" id="cd05237">
    <property type="entry name" value="UDP_invert_4-6DH_SDR_e"/>
    <property type="match status" value="1"/>
</dbReference>
<evidence type="ECO:0000313" key="4">
    <source>
        <dbReference type="EMBL" id="MFL9924586.1"/>
    </source>
</evidence>
<keyword evidence="2" id="KW-1133">Transmembrane helix</keyword>
<dbReference type="SUPFAM" id="SSF51735">
    <property type="entry name" value="NAD(P)-binding Rossmann-fold domains"/>
    <property type="match status" value="2"/>
</dbReference>
<accession>A0ABW9A827</accession>
<feature type="transmembrane region" description="Helical" evidence="2">
    <location>
        <begin position="79"/>
        <end position="101"/>
    </location>
</feature>
<dbReference type="InterPro" id="IPR003869">
    <property type="entry name" value="Polysac_CapD-like"/>
</dbReference>
<dbReference type="InterPro" id="IPR051203">
    <property type="entry name" value="Polysaccharide_Synthase-Rel"/>
</dbReference>
<dbReference type="PANTHER" id="PTHR43318">
    <property type="entry name" value="UDP-N-ACETYLGLUCOSAMINE 4,6-DEHYDRATASE"/>
    <property type="match status" value="1"/>
</dbReference>
<feature type="transmembrane region" description="Helical" evidence="2">
    <location>
        <begin position="48"/>
        <end position="67"/>
    </location>
</feature>